<dbReference type="SMART" id="SM00829">
    <property type="entry name" value="PKS_ER"/>
    <property type="match status" value="1"/>
</dbReference>
<protein>
    <submittedName>
        <fullName evidence="6">L-iditol 2-dehydrogenase</fullName>
    </submittedName>
</protein>
<dbReference type="InterPro" id="IPR002328">
    <property type="entry name" value="ADH_Zn_CS"/>
</dbReference>
<dbReference type="Gene3D" id="3.40.50.720">
    <property type="entry name" value="NAD(P)-binding Rossmann-like Domain"/>
    <property type="match status" value="1"/>
</dbReference>
<proteinExistence type="inferred from homology"/>
<keyword evidence="7" id="KW-1185">Reference proteome</keyword>
<sequence length="350" mass="38425">MKSLNLYGKQDIRFEESPEPVIKKADEVIIKIKAVGICGSDISRYKKLGPYVEGMTFGHEFSGVVTEIGSEVRGIQLGDRVAACPTFYCGECESCRKGELSRCKKLTVIGARHPGAYAEYVKLPAENIVPLPDNVDFDTAALIEPSSVVAHGYYRTRIQPGAEVAVMGCGSIGLLAVQWAKIFGAKKVYAIDIDDSKLDIAKEVGADILINSLENPAHTQLLEQTDGNGVDLAVESAGSPITSAQVLALPKKGGEVVFMGIPYADVHIERFYFEKIVRNELRVLGSWNAISSPFPGKEWNSSIHYMSTGQINVKPMISYRLKLEEGPETFDQIINKKGSYVKVLFYPEIR</sequence>
<dbReference type="InterPro" id="IPR036291">
    <property type="entry name" value="NAD(P)-bd_dom_sf"/>
</dbReference>
<dbReference type="PANTHER" id="PTHR43401">
    <property type="entry name" value="L-THREONINE 3-DEHYDROGENASE"/>
    <property type="match status" value="1"/>
</dbReference>
<dbReference type="Pfam" id="PF00107">
    <property type="entry name" value="ADH_zinc_N"/>
    <property type="match status" value="1"/>
</dbReference>
<dbReference type="InterPro" id="IPR050129">
    <property type="entry name" value="Zn_alcohol_dh"/>
</dbReference>
<dbReference type="InterPro" id="IPR020843">
    <property type="entry name" value="ER"/>
</dbReference>
<evidence type="ECO:0000256" key="3">
    <source>
        <dbReference type="ARBA" id="ARBA00023002"/>
    </source>
</evidence>
<name>A0A1G6NMN3_9BACL</name>
<dbReference type="PANTHER" id="PTHR43401:SF2">
    <property type="entry name" value="L-THREONINE 3-DEHYDROGENASE"/>
    <property type="match status" value="1"/>
</dbReference>
<dbReference type="PROSITE" id="PS00059">
    <property type="entry name" value="ADH_ZINC"/>
    <property type="match status" value="1"/>
</dbReference>
<dbReference type="RefSeq" id="WP_091570775.1">
    <property type="nucleotide sequence ID" value="NZ_FMZA01000013.1"/>
</dbReference>
<keyword evidence="1 4" id="KW-0479">Metal-binding</keyword>
<dbReference type="SUPFAM" id="SSF51735">
    <property type="entry name" value="NAD(P)-binding Rossmann-fold domains"/>
    <property type="match status" value="1"/>
</dbReference>
<dbReference type="Gene3D" id="3.90.180.10">
    <property type="entry name" value="Medium-chain alcohol dehydrogenases, catalytic domain"/>
    <property type="match status" value="1"/>
</dbReference>
<dbReference type="STRING" id="1236220.SAMN04488112_11370"/>
<dbReference type="AlphaFoldDB" id="A0A1G6NMN3"/>
<evidence type="ECO:0000313" key="7">
    <source>
        <dbReference type="Proteomes" id="UP000199387"/>
    </source>
</evidence>
<dbReference type="CDD" id="cd08236">
    <property type="entry name" value="sugar_DH"/>
    <property type="match status" value="1"/>
</dbReference>
<evidence type="ECO:0000256" key="1">
    <source>
        <dbReference type="ARBA" id="ARBA00022723"/>
    </source>
</evidence>
<evidence type="ECO:0000256" key="4">
    <source>
        <dbReference type="RuleBase" id="RU361277"/>
    </source>
</evidence>
<evidence type="ECO:0000259" key="5">
    <source>
        <dbReference type="SMART" id="SM00829"/>
    </source>
</evidence>
<dbReference type="InterPro" id="IPR013154">
    <property type="entry name" value="ADH-like_N"/>
</dbReference>
<organism evidence="6 7">
    <name type="scientific">Melghirimyces thermohalophilus</name>
    <dbReference type="NCBI Taxonomy" id="1236220"/>
    <lineage>
        <taxon>Bacteria</taxon>
        <taxon>Bacillati</taxon>
        <taxon>Bacillota</taxon>
        <taxon>Bacilli</taxon>
        <taxon>Bacillales</taxon>
        <taxon>Thermoactinomycetaceae</taxon>
        <taxon>Melghirimyces</taxon>
    </lineage>
</organism>
<dbReference type="OrthoDB" id="9770238at2"/>
<keyword evidence="3" id="KW-0560">Oxidoreductase</keyword>
<feature type="domain" description="Enoyl reductase (ER)" evidence="5">
    <location>
        <begin position="8"/>
        <end position="311"/>
    </location>
</feature>
<dbReference type="EMBL" id="FMZA01000013">
    <property type="protein sequence ID" value="SDC68644.1"/>
    <property type="molecule type" value="Genomic_DNA"/>
</dbReference>
<gene>
    <name evidence="6" type="ORF">SAMN04488112_11370</name>
</gene>
<dbReference type="InterPro" id="IPR011032">
    <property type="entry name" value="GroES-like_sf"/>
</dbReference>
<evidence type="ECO:0000313" key="6">
    <source>
        <dbReference type="EMBL" id="SDC68644.1"/>
    </source>
</evidence>
<evidence type="ECO:0000256" key="2">
    <source>
        <dbReference type="ARBA" id="ARBA00022833"/>
    </source>
</evidence>
<dbReference type="InterPro" id="IPR013149">
    <property type="entry name" value="ADH-like_C"/>
</dbReference>
<accession>A0A1G6NMN3</accession>
<dbReference type="Proteomes" id="UP000199387">
    <property type="component" value="Unassembled WGS sequence"/>
</dbReference>
<reference evidence="6 7" key="1">
    <citation type="submission" date="2016-10" db="EMBL/GenBank/DDBJ databases">
        <authorList>
            <person name="de Groot N.N."/>
        </authorList>
    </citation>
    <scope>NUCLEOTIDE SEQUENCE [LARGE SCALE GENOMIC DNA]</scope>
    <source>
        <strain evidence="6 7">DSM 45514</strain>
    </source>
</reference>
<dbReference type="Pfam" id="PF08240">
    <property type="entry name" value="ADH_N"/>
    <property type="match status" value="1"/>
</dbReference>
<comment type="similarity">
    <text evidence="4">Belongs to the zinc-containing alcohol dehydrogenase family.</text>
</comment>
<comment type="cofactor">
    <cofactor evidence="4">
        <name>Zn(2+)</name>
        <dbReference type="ChEBI" id="CHEBI:29105"/>
    </cofactor>
</comment>
<dbReference type="GO" id="GO:0016491">
    <property type="term" value="F:oxidoreductase activity"/>
    <property type="evidence" value="ECO:0007669"/>
    <property type="project" value="UniProtKB-KW"/>
</dbReference>
<keyword evidence="2 4" id="KW-0862">Zinc</keyword>
<dbReference type="GO" id="GO:0008270">
    <property type="term" value="F:zinc ion binding"/>
    <property type="evidence" value="ECO:0007669"/>
    <property type="project" value="InterPro"/>
</dbReference>
<dbReference type="SUPFAM" id="SSF50129">
    <property type="entry name" value="GroES-like"/>
    <property type="match status" value="1"/>
</dbReference>